<dbReference type="Pfam" id="PF00734">
    <property type="entry name" value="CBM_1"/>
    <property type="match status" value="1"/>
</dbReference>
<accession>A0A698XL35</accession>
<dbReference type="EC" id="3.2.1.78" evidence="4"/>
<dbReference type="GO" id="GO:0005576">
    <property type="term" value="C:extracellular region"/>
    <property type="evidence" value="ECO:0007669"/>
    <property type="project" value="UniProtKB-SubCell"/>
</dbReference>
<dbReference type="InterPro" id="IPR017853">
    <property type="entry name" value="GH"/>
</dbReference>
<evidence type="ECO:0000259" key="13">
    <source>
        <dbReference type="PROSITE" id="PS51164"/>
    </source>
</evidence>
<evidence type="ECO:0000256" key="9">
    <source>
        <dbReference type="ARBA" id="ARBA00023295"/>
    </source>
</evidence>
<evidence type="ECO:0000256" key="2">
    <source>
        <dbReference type="ARBA" id="ARBA00004613"/>
    </source>
</evidence>
<keyword evidence="9" id="KW-0326">Glycosidase</keyword>
<evidence type="ECO:0000256" key="12">
    <source>
        <dbReference type="SAM" id="SignalP"/>
    </source>
</evidence>
<evidence type="ECO:0000256" key="11">
    <source>
        <dbReference type="SAM" id="MobiDB-lite"/>
    </source>
</evidence>
<evidence type="ECO:0000256" key="3">
    <source>
        <dbReference type="ARBA" id="ARBA00005641"/>
    </source>
</evidence>
<evidence type="ECO:0000256" key="8">
    <source>
        <dbReference type="ARBA" id="ARBA00023277"/>
    </source>
</evidence>
<feature type="region of interest" description="Disordered" evidence="11">
    <location>
        <begin position="60"/>
        <end position="107"/>
    </location>
</feature>
<feature type="chain" id="PRO_5025469093" description="mannan endo-1,4-beta-mannosidase" evidence="12">
    <location>
        <begin position="18"/>
        <end position="441"/>
    </location>
</feature>
<dbReference type="SMART" id="SM00236">
    <property type="entry name" value="fCBD"/>
    <property type="match status" value="1"/>
</dbReference>
<gene>
    <name evidence="14" type="ORF">TCE0_013f00791</name>
</gene>
<dbReference type="FunFam" id="3.20.20.80:FF:000076">
    <property type="entry name" value="Mannan endo-1,4-beta-mannosidase A"/>
    <property type="match status" value="1"/>
</dbReference>
<keyword evidence="7" id="KW-0378">Hydrolase</keyword>
<evidence type="ECO:0000313" key="15">
    <source>
        <dbReference type="Proteomes" id="UP000053095"/>
    </source>
</evidence>
<sequence>MKISLFIAPCLAQFALSQTGNWGQCGGENWSGDVNCNVGWLCQYSNPWYSQCVPESDSSTASGSSTSATSTTFSTSASTTSTSTTSTTSSAPSSTTTTSSSPSGYPHTSGTKFVIDGVEGYYAGTNAYWISFLTNNADVDLVMSHLQSSGMKFLRVWGFNDVNSQPNSGTVWFQLLENGSATINTGSDGLERLDYVVQSAEAHDIKLIINFVNNWGDYGGIAAYVNNYGGSATSWYTNSAAQSAYQNYIKAVVSRYPTSPAIFAWELANEPRCNGCATSVITNWVSATSQYIKSIDPNRMVAIGSEGMGLATGSDGSYPFGYSEGNDFEATLAISTIDFGTIHLYPSQWGEADSWGTSWIQAHGVACNNAGKPCLLEEYGSSSHCSSEAPWQAAAIDSLAADSFWQWGDDLGSGDTPNDEYSIFYGSSDYTCLVTNHVAAI</sequence>
<evidence type="ECO:0000256" key="6">
    <source>
        <dbReference type="ARBA" id="ARBA00022729"/>
    </source>
</evidence>
<evidence type="ECO:0000313" key="14">
    <source>
        <dbReference type="EMBL" id="GAM33695.2"/>
    </source>
</evidence>
<evidence type="ECO:0000256" key="4">
    <source>
        <dbReference type="ARBA" id="ARBA00012706"/>
    </source>
</evidence>
<evidence type="ECO:0000256" key="1">
    <source>
        <dbReference type="ARBA" id="ARBA00001678"/>
    </source>
</evidence>
<dbReference type="SUPFAM" id="SSF57180">
    <property type="entry name" value="Cellulose-binding domain"/>
    <property type="match status" value="1"/>
</dbReference>
<dbReference type="Proteomes" id="UP000053095">
    <property type="component" value="Unassembled WGS sequence"/>
</dbReference>
<keyword evidence="5" id="KW-0964">Secreted</keyword>
<dbReference type="InterPro" id="IPR035971">
    <property type="entry name" value="CBD_sf"/>
</dbReference>
<dbReference type="GO" id="GO:0016985">
    <property type="term" value="F:mannan endo-1,4-beta-mannosidase activity"/>
    <property type="evidence" value="ECO:0007669"/>
    <property type="project" value="UniProtKB-EC"/>
</dbReference>
<evidence type="ECO:0000256" key="10">
    <source>
        <dbReference type="ARBA" id="ARBA00033295"/>
    </source>
</evidence>
<dbReference type="AlphaFoldDB" id="A0A698XL35"/>
<protein>
    <recommendedName>
        <fullName evidence="4">mannan endo-1,4-beta-mannosidase</fullName>
        <ecNumber evidence="4">3.2.1.78</ecNumber>
    </recommendedName>
    <alternativeName>
        <fullName evidence="10">Endo-beta-1,4-mannanase F</fullName>
    </alternativeName>
</protein>
<dbReference type="GO" id="GO:0046355">
    <property type="term" value="P:mannan catabolic process"/>
    <property type="evidence" value="ECO:0007669"/>
    <property type="project" value="UniProtKB-ARBA"/>
</dbReference>
<keyword evidence="6 12" id="KW-0732">Signal</keyword>
<dbReference type="PANTHER" id="PTHR31451:SF39">
    <property type="entry name" value="MANNAN ENDO-1,4-BETA-MANNOSIDASE 1"/>
    <property type="match status" value="1"/>
</dbReference>
<dbReference type="PROSITE" id="PS51164">
    <property type="entry name" value="CBM1_2"/>
    <property type="match status" value="1"/>
</dbReference>
<reference evidence="15" key="1">
    <citation type="journal article" date="2015" name="Genome Announc.">
        <title>Draft genome sequence of Talaromyces cellulolyticus strain Y-94, a source of lignocellulosic biomass-degrading enzymes.</title>
        <authorList>
            <person name="Fujii T."/>
            <person name="Koike H."/>
            <person name="Sawayama S."/>
            <person name="Yano S."/>
            <person name="Inoue H."/>
        </authorList>
    </citation>
    <scope>NUCLEOTIDE SEQUENCE [LARGE SCALE GENOMIC DNA]</scope>
    <source>
        <strain evidence="15">Y-94</strain>
    </source>
</reference>
<dbReference type="SUPFAM" id="SSF51445">
    <property type="entry name" value="(Trans)glycosidases"/>
    <property type="match status" value="1"/>
</dbReference>
<feature type="signal peptide" evidence="12">
    <location>
        <begin position="1"/>
        <end position="17"/>
    </location>
</feature>
<dbReference type="PROSITE" id="PS00562">
    <property type="entry name" value="CBM1_1"/>
    <property type="match status" value="1"/>
</dbReference>
<proteinExistence type="inferred from homology"/>
<dbReference type="PANTHER" id="PTHR31451">
    <property type="match status" value="1"/>
</dbReference>
<comment type="catalytic activity">
    <reaction evidence="1">
        <text>Random hydrolysis of (1-&gt;4)-beta-D-mannosidic linkages in mannans, galactomannans and glucomannans.</text>
        <dbReference type="EC" id="3.2.1.78"/>
    </reaction>
</comment>
<evidence type="ECO:0000256" key="5">
    <source>
        <dbReference type="ARBA" id="ARBA00022525"/>
    </source>
</evidence>
<comment type="similarity">
    <text evidence="3">Belongs to the glycosyl hydrolase 5 (cellulase A) family.</text>
</comment>
<dbReference type="Gene3D" id="3.20.20.80">
    <property type="entry name" value="Glycosidases"/>
    <property type="match status" value="1"/>
</dbReference>
<dbReference type="Pfam" id="PF26410">
    <property type="entry name" value="GH5_mannosidase"/>
    <property type="match status" value="1"/>
</dbReference>
<organism evidence="14 15">
    <name type="scientific">Talaromyces pinophilus</name>
    <name type="common">Penicillium pinophilum</name>
    <dbReference type="NCBI Taxonomy" id="128442"/>
    <lineage>
        <taxon>Eukaryota</taxon>
        <taxon>Fungi</taxon>
        <taxon>Dikarya</taxon>
        <taxon>Ascomycota</taxon>
        <taxon>Pezizomycotina</taxon>
        <taxon>Eurotiomycetes</taxon>
        <taxon>Eurotiomycetidae</taxon>
        <taxon>Eurotiales</taxon>
        <taxon>Trichocomaceae</taxon>
        <taxon>Talaromyces</taxon>
        <taxon>Talaromyces sect. Talaromyces</taxon>
    </lineage>
</organism>
<keyword evidence="8" id="KW-0119">Carbohydrate metabolism</keyword>
<dbReference type="InterPro" id="IPR045053">
    <property type="entry name" value="MAN-like"/>
</dbReference>
<evidence type="ECO:0000256" key="7">
    <source>
        <dbReference type="ARBA" id="ARBA00022801"/>
    </source>
</evidence>
<dbReference type="InterPro" id="IPR000254">
    <property type="entry name" value="CBD"/>
</dbReference>
<dbReference type="InterPro" id="IPR001547">
    <property type="entry name" value="Glyco_hydro_5"/>
</dbReference>
<dbReference type="EMBL" id="DF933809">
    <property type="protein sequence ID" value="GAM33695.2"/>
    <property type="molecule type" value="Genomic_DNA"/>
</dbReference>
<feature type="domain" description="CBM1" evidence="13">
    <location>
        <begin position="17"/>
        <end position="53"/>
    </location>
</feature>
<keyword evidence="15" id="KW-1185">Reference proteome</keyword>
<comment type="subcellular location">
    <subcellularLocation>
        <location evidence="2">Secreted</location>
    </subcellularLocation>
</comment>
<dbReference type="GO" id="GO:0030248">
    <property type="term" value="F:cellulose binding"/>
    <property type="evidence" value="ECO:0007669"/>
    <property type="project" value="InterPro"/>
</dbReference>
<name>A0A698XL35_TALPI</name>